<dbReference type="GO" id="GO:0016036">
    <property type="term" value="P:cellular response to phosphate starvation"/>
    <property type="evidence" value="ECO:0007669"/>
    <property type="project" value="TreeGrafter"/>
</dbReference>
<reference evidence="10 11" key="1">
    <citation type="submission" date="2018-08" db="EMBL/GenBank/DDBJ databases">
        <title>A genome reference for cultivated species of the human gut microbiota.</title>
        <authorList>
            <person name="Zou Y."/>
            <person name="Xue W."/>
            <person name="Luo G."/>
        </authorList>
    </citation>
    <scope>NUCLEOTIDE SEQUENCE [LARGE SCALE GENOMIC DNA]</scope>
    <source>
        <strain evidence="10 11">AM28-23</strain>
    </source>
</reference>
<evidence type="ECO:0000256" key="7">
    <source>
        <dbReference type="ARBA" id="ARBA00023012"/>
    </source>
</evidence>
<dbReference type="InterPro" id="IPR036890">
    <property type="entry name" value="HATPase_C_sf"/>
</dbReference>
<dbReference type="PROSITE" id="PS50109">
    <property type="entry name" value="HIS_KIN"/>
    <property type="match status" value="1"/>
</dbReference>
<dbReference type="PANTHER" id="PTHR45453:SF1">
    <property type="entry name" value="PHOSPHATE REGULON SENSOR PROTEIN PHOR"/>
    <property type="match status" value="1"/>
</dbReference>
<dbReference type="RefSeq" id="WP_118048935.1">
    <property type="nucleotide sequence ID" value="NZ_CABJFK010000006.1"/>
</dbReference>
<evidence type="ECO:0000256" key="6">
    <source>
        <dbReference type="ARBA" id="ARBA00022777"/>
    </source>
</evidence>
<feature type="transmembrane region" description="Helical" evidence="8">
    <location>
        <begin position="154"/>
        <end position="176"/>
    </location>
</feature>
<dbReference type="Gene3D" id="3.30.565.10">
    <property type="entry name" value="Histidine kinase-like ATPase, C-terminal domain"/>
    <property type="match status" value="1"/>
</dbReference>
<feature type="transmembrane region" description="Helical" evidence="8">
    <location>
        <begin position="12"/>
        <end position="36"/>
    </location>
</feature>
<organism evidence="10 11">
    <name type="scientific">Blautia obeum</name>
    <dbReference type="NCBI Taxonomy" id="40520"/>
    <lineage>
        <taxon>Bacteria</taxon>
        <taxon>Bacillati</taxon>
        <taxon>Bacillota</taxon>
        <taxon>Clostridia</taxon>
        <taxon>Lachnospirales</taxon>
        <taxon>Lachnospiraceae</taxon>
        <taxon>Blautia</taxon>
    </lineage>
</organism>
<dbReference type="SMART" id="SM00387">
    <property type="entry name" value="HATPase_c"/>
    <property type="match status" value="1"/>
</dbReference>
<dbReference type="Pfam" id="PF02518">
    <property type="entry name" value="HATPase_c"/>
    <property type="match status" value="1"/>
</dbReference>
<evidence type="ECO:0000256" key="8">
    <source>
        <dbReference type="SAM" id="Phobius"/>
    </source>
</evidence>
<dbReference type="GO" id="GO:0004721">
    <property type="term" value="F:phosphoprotein phosphatase activity"/>
    <property type="evidence" value="ECO:0007669"/>
    <property type="project" value="TreeGrafter"/>
</dbReference>
<dbReference type="CDD" id="cd00082">
    <property type="entry name" value="HisKA"/>
    <property type="match status" value="1"/>
</dbReference>
<keyword evidence="6 10" id="KW-0418">Kinase</keyword>
<dbReference type="InterPro" id="IPR003594">
    <property type="entry name" value="HATPase_dom"/>
</dbReference>
<dbReference type="SUPFAM" id="SSF47384">
    <property type="entry name" value="Homodimeric domain of signal transducing histidine kinase"/>
    <property type="match status" value="1"/>
</dbReference>
<dbReference type="EC" id="2.7.13.3" evidence="3"/>
<dbReference type="Proteomes" id="UP000283745">
    <property type="component" value="Unassembled WGS sequence"/>
</dbReference>
<evidence type="ECO:0000256" key="5">
    <source>
        <dbReference type="ARBA" id="ARBA00022679"/>
    </source>
</evidence>
<accession>A0A414J674</accession>
<dbReference type="FunFam" id="1.10.287.130:FF:000001">
    <property type="entry name" value="Two-component sensor histidine kinase"/>
    <property type="match status" value="1"/>
</dbReference>
<dbReference type="InterPro" id="IPR003661">
    <property type="entry name" value="HisK_dim/P_dom"/>
</dbReference>
<dbReference type="SMART" id="SM00388">
    <property type="entry name" value="HisKA"/>
    <property type="match status" value="1"/>
</dbReference>
<evidence type="ECO:0000256" key="2">
    <source>
        <dbReference type="ARBA" id="ARBA00004370"/>
    </source>
</evidence>
<dbReference type="InterPro" id="IPR050351">
    <property type="entry name" value="BphY/WalK/GraS-like"/>
</dbReference>
<keyword evidence="8" id="KW-1133">Transmembrane helix</keyword>
<dbReference type="Pfam" id="PF00512">
    <property type="entry name" value="HisKA"/>
    <property type="match status" value="1"/>
</dbReference>
<keyword evidence="8" id="KW-0812">Transmembrane</keyword>
<dbReference type="Gene3D" id="1.10.287.130">
    <property type="match status" value="1"/>
</dbReference>
<dbReference type="GO" id="GO:0005886">
    <property type="term" value="C:plasma membrane"/>
    <property type="evidence" value="ECO:0007669"/>
    <property type="project" value="TreeGrafter"/>
</dbReference>
<comment type="caution">
    <text evidence="10">The sequence shown here is derived from an EMBL/GenBank/DDBJ whole genome shotgun (WGS) entry which is preliminary data.</text>
</comment>
<evidence type="ECO:0000259" key="9">
    <source>
        <dbReference type="PROSITE" id="PS50109"/>
    </source>
</evidence>
<comment type="catalytic activity">
    <reaction evidence="1">
        <text>ATP + protein L-histidine = ADP + protein N-phospho-L-histidine.</text>
        <dbReference type="EC" id="2.7.13.3"/>
    </reaction>
</comment>
<evidence type="ECO:0000256" key="4">
    <source>
        <dbReference type="ARBA" id="ARBA00022553"/>
    </source>
</evidence>
<evidence type="ECO:0000313" key="10">
    <source>
        <dbReference type="EMBL" id="RHE39910.1"/>
    </source>
</evidence>
<proteinExistence type="predicted"/>
<dbReference type="GO" id="GO:0000155">
    <property type="term" value="F:phosphorelay sensor kinase activity"/>
    <property type="evidence" value="ECO:0007669"/>
    <property type="project" value="InterPro"/>
</dbReference>
<sequence length="426" mass="49938">MKNKSTVKKMWYALLASAILLIVAVFAYGIGCYPLYINEKTKVMHQLYDELKDIEISDMDDDDRESLNEYQNEKIDILIVDDNFQEIYSNKGEMSQSHIYKRFQNRLNEYREEGAIDRRIYQSRQRLILRGKIVQEKNIYYAYLRKDVQSAYEIVHVSVLYFSFAIAIFILIQYLWYRKCRTEENNEIGQADLQLQERQTEFVANVSHELKTPIAVVSSQIEMLELMGDKIDRAYYFSSIHEELDKMSKMVGELLDFSMLDNALNTMEISSVDVSEMIEYLLLRYEGLFNQKGIRIEQKISPNAVVRGNQMYLERAVNNYLMNAMQHTGQGKKICVTVQKEKKYITINVFNEGEQIAENQLEHIWESFYTLSRKNKGGDTQKMNAGLGLYMVKKIMEYHKGKCGAENQANGVNFWLQIPVYEEKSK</sequence>
<evidence type="ECO:0000256" key="1">
    <source>
        <dbReference type="ARBA" id="ARBA00000085"/>
    </source>
</evidence>
<dbReference type="InterPro" id="IPR005467">
    <property type="entry name" value="His_kinase_dom"/>
</dbReference>
<evidence type="ECO:0000313" key="11">
    <source>
        <dbReference type="Proteomes" id="UP000283745"/>
    </source>
</evidence>
<keyword evidence="5" id="KW-0808">Transferase</keyword>
<dbReference type="AlphaFoldDB" id="A0A414J674"/>
<dbReference type="PANTHER" id="PTHR45453">
    <property type="entry name" value="PHOSPHATE REGULON SENSOR PROTEIN PHOR"/>
    <property type="match status" value="1"/>
</dbReference>
<gene>
    <name evidence="10" type="ORF">DW740_09115</name>
</gene>
<evidence type="ECO:0000256" key="3">
    <source>
        <dbReference type="ARBA" id="ARBA00012438"/>
    </source>
</evidence>
<name>A0A414J674_9FIRM</name>
<dbReference type="EMBL" id="QSKF01000006">
    <property type="protein sequence ID" value="RHE39910.1"/>
    <property type="molecule type" value="Genomic_DNA"/>
</dbReference>
<dbReference type="InterPro" id="IPR036097">
    <property type="entry name" value="HisK_dim/P_sf"/>
</dbReference>
<protein>
    <recommendedName>
        <fullName evidence="3">histidine kinase</fullName>
        <ecNumber evidence="3">2.7.13.3</ecNumber>
    </recommendedName>
</protein>
<keyword evidence="4" id="KW-0597">Phosphoprotein</keyword>
<keyword evidence="7" id="KW-0902">Two-component regulatory system</keyword>
<keyword evidence="8" id="KW-0472">Membrane</keyword>
<dbReference type="SUPFAM" id="SSF55874">
    <property type="entry name" value="ATPase domain of HSP90 chaperone/DNA topoisomerase II/histidine kinase"/>
    <property type="match status" value="1"/>
</dbReference>
<comment type="subcellular location">
    <subcellularLocation>
        <location evidence="2">Membrane</location>
    </subcellularLocation>
</comment>
<feature type="domain" description="Histidine kinase" evidence="9">
    <location>
        <begin position="205"/>
        <end position="422"/>
    </location>
</feature>